<dbReference type="SMART" id="SM00968">
    <property type="entry name" value="SMC_hinge"/>
    <property type="match status" value="1"/>
</dbReference>
<name>A0A6G1IR21_9PLEO</name>
<feature type="compositionally biased region" description="Basic and acidic residues" evidence="10">
    <location>
        <begin position="326"/>
        <end position="336"/>
    </location>
</feature>
<dbReference type="GO" id="GO:0005634">
    <property type="term" value="C:nucleus"/>
    <property type="evidence" value="ECO:0007669"/>
    <property type="project" value="UniProtKB-SubCell"/>
</dbReference>
<sequence>MGYIKQITIQGFKSYKDQTKIEPFSPKSNIVVGRNGAGKSNFFAAVRFVLGDDYENMSREERQALLHEGSGSAVMSAYVEVTFDNSDGRFHNNGKSEFVLRRTIGAKKDEYSMDRKNSTKREVFEMLEAAGLSRSNPFYIVPQGRVTAITNMKDEERLNLLKEISGSNVYEKRRADSLKLMTDTDQKCERIDELVNDINQRLQELEGEKKELEAWNKNDRERRALLYTMNARRESELEAQIERIDAARHSGVADTDVHKARFLQNEHDMQEVETQINTLRSEIKLQTEERAQQESERKDAARHKAALELERSDLTEGQSAAQQSQQRRDADLKRVRRDIQDRKTKLSQLLPEYEAKKEEETAVRAQLAEAEGQRKRLEEKQGRSASYSNKRQRDDALRKRIDDITMDLSTRKSIQVQTDEDIQALQGEIASLEAEVAKLEADLENEGDNTLNLGEQVQKAKDAQDALRDQQSTLFRDDNRLSAQLENAERQLRLAEREFSHLLDHGTSKGLETLRRLQTQHDLRGIHGTIAELFEVPEPYKIATEVAAGPALFNVVCDNDNTASKCIELLNKERGGRLAFISLNRVKPRAVDVPHTADAAPLLPKLRYDPKYEKAFQQVFNKVVVCPELSICQSLARNHDVLALTPDGDRAHKKGGYHGGYFDPSKSKLDGHRKVVGLREQVDELRARKSAIQTELDGLRQRLTAAASDVRKAEYQKSHAQDGYLPMRQTLRTKQAELQRKTNTLEKMQQTAASILSAMNELGSQQSDLEAEIASEFRKALSRDEETLLQSLTGTVRDLNRQLSALIEERSELESKKSEIEVELRENLNPRFDQLLAQQKDAGGSGGQSAQLKECERALKAADKAVAEFDSRIQELEDQRQQANEQLAQYEETKGEKERSNRELAKLMEKAQKGMQRKLADRAQAREELNAVQRDIRELGTLPEEAYHKFTRWSADRLVSELDKVNRALKKYSHVNKKAFQQYEDFTRRREHLTTRRGELDTSHEAIQNLVEVLDQRKDEAIARTFKQVSKYFQEVFVQLVPAGTGRLIIQRRSDREARRGGDVDSDDEDERTGRGTNGKTSVENYTGVGIAVSFNSKHDEQQRIQQLSGGQKALCALALVFAIQQCDPAPFYLFDEIDANLDAQYRTAVAEMLRKLSGKGGESGEGGGQFICTTFRPEMVLVADKCYAVSYKNSASKIDVFDREGALEFVETSQKTAGR</sequence>
<dbReference type="FunFam" id="3.40.50.300:FF:000370">
    <property type="entry name" value="Structural maintenance of chromosomes 3"/>
    <property type="match status" value="1"/>
</dbReference>
<evidence type="ECO:0000256" key="3">
    <source>
        <dbReference type="ARBA" id="ARBA00022618"/>
    </source>
</evidence>
<evidence type="ECO:0000256" key="6">
    <source>
        <dbReference type="ARBA" id="ARBA00023242"/>
    </source>
</evidence>
<dbReference type="SUPFAM" id="SSF52540">
    <property type="entry name" value="P-loop containing nucleoside triphosphate hydrolases"/>
    <property type="match status" value="1"/>
</dbReference>
<feature type="compositionally biased region" description="Basic and acidic residues" evidence="10">
    <location>
        <begin position="371"/>
        <end position="382"/>
    </location>
</feature>
<dbReference type="InterPro" id="IPR036277">
    <property type="entry name" value="SMC_hinge_sf"/>
</dbReference>
<protein>
    <recommendedName>
        <fullName evidence="8">Structural maintenance of chromosomes protein</fullName>
    </recommendedName>
</protein>
<evidence type="ECO:0000256" key="1">
    <source>
        <dbReference type="ARBA" id="ARBA00004123"/>
    </source>
</evidence>
<keyword evidence="5 9" id="KW-0175">Coiled coil</keyword>
<feature type="domain" description="SMC hinge" evidence="11">
    <location>
        <begin position="524"/>
        <end position="636"/>
    </location>
</feature>
<dbReference type="Pfam" id="PF06470">
    <property type="entry name" value="SMC_hinge"/>
    <property type="match status" value="1"/>
</dbReference>
<evidence type="ECO:0000256" key="5">
    <source>
        <dbReference type="ARBA" id="ARBA00023054"/>
    </source>
</evidence>
<dbReference type="GO" id="GO:0007059">
    <property type="term" value="P:chromosome segregation"/>
    <property type="evidence" value="ECO:0007669"/>
    <property type="project" value="UniProtKB-ARBA"/>
</dbReference>
<dbReference type="InterPro" id="IPR024704">
    <property type="entry name" value="SMC"/>
</dbReference>
<organism evidence="12 13">
    <name type="scientific">Lentithecium fluviatile CBS 122367</name>
    <dbReference type="NCBI Taxonomy" id="1168545"/>
    <lineage>
        <taxon>Eukaryota</taxon>
        <taxon>Fungi</taxon>
        <taxon>Dikarya</taxon>
        <taxon>Ascomycota</taxon>
        <taxon>Pezizomycotina</taxon>
        <taxon>Dothideomycetes</taxon>
        <taxon>Pleosporomycetidae</taxon>
        <taxon>Pleosporales</taxon>
        <taxon>Massarineae</taxon>
        <taxon>Lentitheciaceae</taxon>
        <taxon>Lentithecium</taxon>
    </lineage>
</organism>
<evidence type="ECO:0000256" key="10">
    <source>
        <dbReference type="SAM" id="MobiDB-lite"/>
    </source>
</evidence>
<dbReference type="InterPro" id="IPR041741">
    <property type="entry name" value="SMC3_ABC_euk"/>
</dbReference>
<feature type="region of interest" description="Disordered" evidence="10">
    <location>
        <begin position="1052"/>
        <end position="1083"/>
    </location>
</feature>
<dbReference type="EMBL" id="MU005596">
    <property type="protein sequence ID" value="KAF2680548.1"/>
    <property type="molecule type" value="Genomic_DNA"/>
</dbReference>
<keyword evidence="13" id="KW-1185">Reference proteome</keyword>
<comment type="similarity">
    <text evidence="2">Belongs to the SMC family. SMC3 subfamily.</text>
</comment>
<feature type="coiled-coil region" evidence="9">
    <location>
        <begin position="789"/>
        <end position="826"/>
    </location>
</feature>
<evidence type="ECO:0000256" key="9">
    <source>
        <dbReference type="SAM" id="Coils"/>
    </source>
</evidence>
<proteinExistence type="inferred from homology"/>
<comment type="subcellular location">
    <subcellularLocation>
        <location evidence="1 8">Nucleus</location>
    </subcellularLocation>
</comment>
<reference evidence="12" key="1">
    <citation type="journal article" date="2020" name="Stud. Mycol.">
        <title>101 Dothideomycetes genomes: a test case for predicting lifestyles and emergence of pathogens.</title>
        <authorList>
            <person name="Haridas S."/>
            <person name="Albert R."/>
            <person name="Binder M."/>
            <person name="Bloem J."/>
            <person name="Labutti K."/>
            <person name="Salamov A."/>
            <person name="Andreopoulos B."/>
            <person name="Baker S."/>
            <person name="Barry K."/>
            <person name="Bills G."/>
            <person name="Bluhm B."/>
            <person name="Cannon C."/>
            <person name="Castanera R."/>
            <person name="Culley D."/>
            <person name="Daum C."/>
            <person name="Ezra D."/>
            <person name="Gonzalez J."/>
            <person name="Henrissat B."/>
            <person name="Kuo A."/>
            <person name="Liang C."/>
            <person name="Lipzen A."/>
            <person name="Lutzoni F."/>
            <person name="Magnuson J."/>
            <person name="Mondo S."/>
            <person name="Nolan M."/>
            <person name="Ohm R."/>
            <person name="Pangilinan J."/>
            <person name="Park H.-J."/>
            <person name="Ramirez L."/>
            <person name="Alfaro M."/>
            <person name="Sun H."/>
            <person name="Tritt A."/>
            <person name="Yoshinaga Y."/>
            <person name="Zwiers L.-H."/>
            <person name="Turgeon B."/>
            <person name="Goodwin S."/>
            <person name="Spatafora J."/>
            <person name="Crous P."/>
            <person name="Grigoriev I."/>
        </authorList>
    </citation>
    <scope>NUCLEOTIDE SEQUENCE</scope>
    <source>
        <strain evidence="12">CBS 122367</strain>
    </source>
</reference>
<dbReference type="GO" id="GO:0051301">
    <property type="term" value="P:cell division"/>
    <property type="evidence" value="ECO:0007669"/>
    <property type="project" value="UniProtKB-KW"/>
</dbReference>
<dbReference type="Proteomes" id="UP000799291">
    <property type="component" value="Unassembled WGS sequence"/>
</dbReference>
<feature type="coiled-coil region" evidence="9">
    <location>
        <begin position="852"/>
        <end position="942"/>
    </location>
</feature>
<evidence type="ECO:0000256" key="4">
    <source>
        <dbReference type="ARBA" id="ARBA00022776"/>
    </source>
</evidence>
<evidence type="ECO:0000256" key="7">
    <source>
        <dbReference type="ARBA" id="ARBA00023306"/>
    </source>
</evidence>
<dbReference type="GO" id="GO:0005694">
    <property type="term" value="C:chromosome"/>
    <property type="evidence" value="ECO:0007669"/>
    <property type="project" value="InterPro"/>
</dbReference>
<dbReference type="InterPro" id="IPR027417">
    <property type="entry name" value="P-loop_NTPase"/>
</dbReference>
<dbReference type="GO" id="GO:0051276">
    <property type="term" value="P:chromosome organization"/>
    <property type="evidence" value="ECO:0007669"/>
    <property type="project" value="InterPro"/>
</dbReference>
<evidence type="ECO:0000313" key="12">
    <source>
        <dbReference type="EMBL" id="KAF2680548.1"/>
    </source>
</evidence>
<accession>A0A6G1IR21</accession>
<dbReference type="SUPFAM" id="SSF75553">
    <property type="entry name" value="Smc hinge domain"/>
    <property type="match status" value="1"/>
</dbReference>
<feature type="region of interest" description="Disordered" evidence="10">
    <location>
        <begin position="350"/>
        <end position="394"/>
    </location>
</feature>
<evidence type="ECO:0000313" key="13">
    <source>
        <dbReference type="Proteomes" id="UP000799291"/>
    </source>
</evidence>
<evidence type="ECO:0000259" key="11">
    <source>
        <dbReference type="SMART" id="SM00968"/>
    </source>
</evidence>
<feature type="region of interest" description="Disordered" evidence="10">
    <location>
        <begin position="311"/>
        <end position="336"/>
    </location>
</feature>
<dbReference type="PANTHER" id="PTHR43977">
    <property type="entry name" value="STRUCTURAL MAINTENANCE OF CHROMOSOMES PROTEIN 3"/>
    <property type="match status" value="1"/>
</dbReference>
<dbReference type="OrthoDB" id="431497at2759"/>
<feature type="compositionally biased region" description="Basic and acidic residues" evidence="10">
    <location>
        <begin position="1052"/>
        <end position="1063"/>
    </location>
</feature>
<gene>
    <name evidence="12" type="ORF">K458DRAFT_345219</name>
</gene>
<dbReference type="AlphaFoldDB" id="A0A6G1IR21"/>
<keyword evidence="4" id="KW-0498">Mitosis</keyword>
<keyword evidence="3" id="KW-0132">Cell division</keyword>
<feature type="coiled-coil region" evidence="9">
    <location>
        <begin position="675"/>
        <end position="702"/>
    </location>
</feature>
<dbReference type="GO" id="GO:0016887">
    <property type="term" value="F:ATP hydrolysis activity"/>
    <property type="evidence" value="ECO:0007669"/>
    <property type="project" value="InterPro"/>
</dbReference>
<dbReference type="FunFam" id="3.40.50.300:FF:000424">
    <property type="entry name" value="Structural maintenance of chromosomes 3"/>
    <property type="match status" value="1"/>
</dbReference>
<dbReference type="Gene3D" id="3.30.70.1620">
    <property type="match status" value="1"/>
</dbReference>
<dbReference type="InterPro" id="IPR010935">
    <property type="entry name" value="SMC_hinge"/>
</dbReference>
<dbReference type="Pfam" id="PF02463">
    <property type="entry name" value="SMC_N"/>
    <property type="match status" value="1"/>
</dbReference>
<dbReference type="GO" id="GO:0005524">
    <property type="term" value="F:ATP binding"/>
    <property type="evidence" value="ECO:0007669"/>
    <property type="project" value="InterPro"/>
</dbReference>
<feature type="coiled-coil region" evidence="9">
    <location>
        <begin position="269"/>
        <end position="310"/>
    </location>
</feature>
<evidence type="ECO:0000256" key="8">
    <source>
        <dbReference type="PIRNR" id="PIRNR005719"/>
    </source>
</evidence>
<dbReference type="CDD" id="cd03272">
    <property type="entry name" value="ABC_SMC3_euk"/>
    <property type="match status" value="1"/>
</dbReference>
<dbReference type="InterPro" id="IPR003395">
    <property type="entry name" value="RecF/RecN/SMC_N"/>
</dbReference>
<dbReference type="Gene3D" id="3.40.50.300">
    <property type="entry name" value="P-loop containing nucleotide triphosphate hydrolases"/>
    <property type="match status" value="2"/>
</dbReference>
<feature type="coiled-coil region" evidence="9">
    <location>
        <begin position="188"/>
        <end position="222"/>
    </location>
</feature>
<keyword evidence="6 8" id="KW-0539">Nucleus</keyword>
<keyword evidence="7" id="KW-0131">Cell cycle</keyword>
<feature type="compositionally biased region" description="Basic and acidic residues" evidence="10">
    <location>
        <begin position="353"/>
        <end position="362"/>
    </location>
</feature>
<feature type="coiled-coil region" evidence="9">
    <location>
        <begin position="478"/>
        <end position="505"/>
    </location>
</feature>
<dbReference type="PIRSF" id="PIRSF005719">
    <property type="entry name" value="SMC"/>
    <property type="match status" value="1"/>
</dbReference>
<feature type="coiled-coil region" evidence="9">
    <location>
        <begin position="415"/>
        <end position="449"/>
    </location>
</feature>
<evidence type="ECO:0000256" key="2">
    <source>
        <dbReference type="ARBA" id="ARBA00005917"/>
    </source>
</evidence>
<dbReference type="Gene3D" id="1.20.1060.20">
    <property type="match status" value="1"/>
</dbReference>